<sequence length="38" mass="4018">MAVVIFLCCLLGGIAIGLPIAWSLLLLRRCSDGIPGYV</sequence>
<dbReference type="AlphaFoldDB" id="A0A379WJH5"/>
<accession>A0A379WJH5</accession>
<evidence type="ECO:0000313" key="2">
    <source>
        <dbReference type="Proteomes" id="UP000254712"/>
    </source>
</evidence>
<protein>
    <submittedName>
        <fullName evidence="1">Dehydroascorbate transporter</fullName>
    </submittedName>
</protein>
<evidence type="ECO:0000313" key="1">
    <source>
        <dbReference type="EMBL" id="SUH34133.1"/>
    </source>
</evidence>
<organism evidence="1 2">
    <name type="scientific">Salmonella enterica I</name>
    <dbReference type="NCBI Taxonomy" id="59201"/>
    <lineage>
        <taxon>Bacteria</taxon>
        <taxon>Pseudomonadati</taxon>
        <taxon>Pseudomonadota</taxon>
        <taxon>Gammaproteobacteria</taxon>
        <taxon>Enterobacterales</taxon>
        <taxon>Enterobacteriaceae</taxon>
        <taxon>Salmonella</taxon>
    </lineage>
</organism>
<name>A0A379WJH5_SALET</name>
<gene>
    <name evidence="1" type="ORF">NCTC8261_00303</name>
</gene>
<proteinExistence type="predicted"/>
<reference evidence="1 2" key="1">
    <citation type="submission" date="2018-06" db="EMBL/GenBank/DDBJ databases">
        <authorList>
            <consortium name="Pathogen Informatics"/>
            <person name="Doyle S."/>
        </authorList>
    </citation>
    <scope>NUCLEOTIDE SEQUENCE [LARGE SCALE GENOMIC DNA]</scope>
    <source>
        <strain evidence="1 2">NCTC8261</strain>
    </source>
</reference>
<dbReference type="Proteomes" id="UP000254712">
    <property type="component" value="Unassembled WGS sequence"/>
</dbReference>
<dbReference type="EMBL" id="UGXT01000002">
    <property type="protein sequence ID" value="SUH34133.1"/>
    <property type="molecule type" value="Genomic_DNA"/>
</dbReference>